<name>A0A8H5A403_FUSOX</name>
<evidence type="ECO:0000313" key="3">
    <source>
        <dbReference type="Proteomes" id="UP000558688"/>
    </source>
</evidence>
<reference evidence="2" key="1">
    <citation type="submission" date="2020-02" db="EMBL/GenBank/DDBJ databases">
        <title>Identification and distribution of gene clusters putatively required for synthesis of sphingolipid metabolism inhibitors in phylogenetically diverse species of the filamentous fungus Fusarium.</title>
        <authorList>
            <person name="Kim H.-S."/>
            <person name="Busman M."/>
            <person name="Brown D.W."/>
            <person name="Divon H."/>
            <person name="Uhlig S."/>
            <person name="Proctor R.H."/>
        </authorList>
    </citation>
    <scope>NUCLEOTIDE SEQUENCE [LARGE SCALE GENOMIC DNA]</scope>
    <source>
        <strain evidence="2">NRRL 39464</strain>
    </source>
</reference>
<dbReference type="Proteomes" id="UP000558688">
    <property type="component" value="Unassembled WGS sequence"/>
</dbReference>
<feature type="region of interest" description="Disordered" evidence="1">
    <location>
        <begin position="1"/>
        <end position="95"/>
    </location>
</feature>
<dbReference type="EMBL" id="JAAFOW010002421">
    <property type="protein sequence ID" value="KAF5257086.1"/>
    <property type="molecule type" value="Genomic_DNA"/>
</dbReference>
<evidence type="ECO:0000313" key="2">
    <source>
        <dbReference type="EMBL" id="KAF5257086.1"/>
    </source>
</evidence>
<organism evidence="2 3">
    <name type="scientific">Fusarium oxysporum</name>
    <name type="common">Fusarium vascular wilt</name>
    <dbReference type="NCBI Taxonomy" id="5507"/>
    <lineage>
        <taxon>Eukaryota</taxon>
        <taxon>Fungi</taxon>
        <taxon>Dikarya</taxon>
        <taxon>Ascomycota</taxon>
        <taxon>Pezizomycotina</taxon>
        <taxon>Sordariomycetes</taxon>
        <taxon>Hypocreomycetidae</taxon>
        <taxon>Hypocreales</taxon>
        <taxon>Nectriaceae</taxon>
        <taxon>Fusarium</taxon>
        <taxon>Fusarium oxysporum species complex</taxon>
    </lineage>
</organism>
<gene>
    <name evidence="2" type="ORF">FOXYS1_12410</name>
</gene>
<dbReference type="AlphaFoldDB" id="A0A8H5A403"/>
<accession>A0A8H5A403</accession>
<feature type="compositionally biased region" description="Acidic residues" evidence="1">
    <location>
        <begin position="22"/>
        <end position="41"/>
    </location>
</feature>
<sequence>MHLPDKATKQYKQRTQNKSEDDRSEGDESEGEASESDESEGDGTSSSTVLHIASKKSNGETHTVTKTAKKRHFDDNSDTDGAAASGSKRTRVAYH</sequence>
<comment type="caution">
    <text evidence="2">The sequence shown here is derived from an EMBL/GenBank/DDBJ whole genome shotgun (WGS) entry which is preliminary data.</text>
</comment>
<evidence type="ECO:0000256" key="1">
    <source>
        <dbReference type="SAM" id="MobiDB-lite"/>
    </source>
</evidence>
<protein>
    <submittedName>
        <fullName evidence="2">Uncharacterized protein</fullName>
    </submittedName>
</protein>
<proteinExistence type="predicted"/>